<proteinExistence type="inferred from homology"/>
<evidence type="ECO:0000313" key="3">
    <source>
        <dbReference type="EMBL" id="TVY55343.1"/>
    </source>
</evidence>
<dbReference type="Proteomes" id="UP000481288">
    <property type="component" value="Unassembled WGS sequence"/>
</dbReference>
<comment type="caution">
    <text evidence="3">The sequence shown here is derived from an EMBL/GenBank/DDBJ whole genome shotgun (WGS) entry which is preliminary data.</text>
</comment>
<protein>
    <submittedName>
        <fullName evidence="3">Vacuolar protein sorting-associated protein 13A</fullName>
    </submittedName>
</protein>
<dbReference type="PANTHER" id="PTHR16166">
    <property type="entry name" value="VACUOLAR PROTEIN SORTING-ASSOCIATED PROTEIN VPS13"/>
    <property type="match status" value="1"/>
</dbReference>
<dbReference type="InterPro" id="IPR026847">
    <property type="entry name" value="VPS13"/>
</dbReference>
<accession>A0A7D8UQY3</accession>
<gene>
    <name evidence="3" type="primary">VPS13A</name>
    <name evidence="3" type="ORF">LCER1_G004370</name>
</gene>
<evidence type="ECO:0000313" key="4">
    <source>
        <dbReference type="Proteomes" id="UP000481288"/>
    </source>
</evidence>
<dbReference type="AlphaFoldDB" id="A0A7D8UQY3"/>
<sequence length="381" mass="40403">MKANNLSGSFEELPLMGSSQSEAVPSNGNIQRRPVPTQTSGTSSSSQENDSWDHSWEENPGLDNPPSFFESEATYSDHDTHAGIATPSTQSQEGNLPLEEARCSLLPNRSAAWFLQGRDLKLSTLAAAVLIHEKCINSKDLEPYSSVSARDDSPEPTDPLSGALSAVHGIVGGVLNGVADYPIEIGKILKADQPLATGMAKNFALDTNKGVSRILGTSLKAPMDVTLGVAKGFGNLPKAYGDETVREKEKVTGIESGLMVAGKGFGFGLYDGISGLVTQPLKGAQQGGALGFMKGFGMGIGGAVCKPAAGAIGLPAYAFKGIYEEVSKSRGNKVDRQVIDLLAAKGEEEWKNCGVEEKSNVLSRWYEVQLLETDFLDGKYQ</sequence>
<name>A0A7D8UQY3_9HELO</name>
<reference evidence="3 4" key="1">
    <citation type="submission" date="2018-05" db="EMBL/GenBank/DDBJ databases">
        <title>Whole genome sequencing for identification of molecular markers to develop diagnostic detection tools for the regulated plant pathogen Lachnellula willkommii.</title>
        <authorList>
            <person name="Giroux E."/>
            <person name="Bilodeau G."/>
        </authorList>
    </citation>
    <scope>NUCLEOTIDE SEQUENCE [LARGE SCALE GENOMIC DNA]</scope>
    <source>
        <strain evidence="3 4">CBS 625.97</strain>
    </source>
</reference>
<comment type="similarity">
    <text evidence="1">Belongs to the VPS13 family.</text>
</comment>
<feature type="compositionally biased region" description="Polar residues" evidence="2">
    <location>
        <begin position="17"/>
        <end position="30"/>
    </location>
</feature>
<evidence type="ECO:0000256" key="2">
    <source>
        <dbReference type="SAM" id="MobiDB-lite"/>
    </source>
</evidence>
<dbReference type="GO" id="GO:0006623">
    <property type="term" value="P:protein targeting to vacuole"/>
    <property type="evidence" value="ECO:0007669"/>
    <property type="project" value="TreeGrafter"/>
</dbReference>
<dbReference type="EMBL" id="QGMG01000251">
    <property type="protein sequence ID" value="TVY55343.1"/>
    <property type="molecule type" value="Genomic_DNA"/>
</dbReference>
<organism evidence="3 4">
    <name type="scientific">Lachnellula cervina</name>
    <dbReference type="NCBI Taxonomy" id="1316786"/>
    <lineage>
        <taxon>Eukaryota</taxon>
        <taxon>Fungi</taxon>
        <taxon>Dikarya</taxon>
        <taxon>Ascomycota</taxon>
        <taxon>Pezizomycotina</taxon>
        <taxon>Leotiomycetes</taxon>
        <taxon>Helotiales</taxon>
        <taxon>Lachnaceae</taxon>
        <taxon>Lachnellula</taxon>
    </lineage>
</organism>
<dbReference type="OrthoDB" id="428159at2759"/>
<dbReference type="GO" id="GO:0045053">
    <property type="term" value="P:protein retention in Golgi apparatus"/>
    <property type="evidence" value="ECO:0007669"/>
    <property type="project" value="TreeGrafter"/>
</dbReference>
<keyword evidence="4" id="KW-1185">Reference proteome</keyword>
<feature type="compositionally biased region" description="Low complexity" evidence="2">
    <location>
        <begin position="37"/>
        <end position="47"/>
    </location>
</feature>
<feature type="region of interest" description="Disordered" evidence="2">
    <location>
        <begin position="1"/>
        <end position="73"/>
    </location>
</feature>
<dbReference type="PANTHER" id="PTHR16166:SF93">
    <property type="entry name" value="INTERMEMBRANE LIPID TRANSFER PROTEIN VPS13"/>
    <property type="match status" value="1"/>
</dbReference>
<evidence type="ECO:0000256" key="1">
    <source>
        <dbReference type="ARBA" id="ARBA00006545"/>
    </source>
</evidence>